<feature type="non-terminal residue" evidence="2">
    <location>
        <position position="1"/>
    </location>
</feature>
<reference evidence="2 3" key="1">
    <citation type="journal article" date="2016" name="Mol. Biol. Evol.">
        <title>Comparative Genomics of Early-Diverging Mushroom-Forming Fungi Provides Insights into the Origins of Lignocellulose Decay Capabilities.</title>
        <authorList>
            <person name="Nagy L.G."/>
            <person name="Riley R."/>
            <person name="Tritt A."/>
            <person name="Adam C."/>
            <person name="Daum C."/>
            <person name="Floudas D."/>
            <person name="Sun H."/>
            <person name="Yadav J.S."/>
            <person name="Pangilinan J."/>
            <person name="Larsson K.H."/>
            <person name="Matsuura K."/>
            <person name="Barry K."/>
            <person name="Labutti K."/>
            <person name="Kuo R."/>
            <person name="Ohm R.A."/>
            <person name="Bhattacharya S.S."/>
            <person name="Shirouzu T."/>
            <person name="Yoshinaga Y."/>
            <person name="Martin F.M."/>
            <person name="Grigoriev I.V."/>
            <person name="Hibbett D.S."/>
        </authorList>
    </citation>
    <scope>NUCLEOTIDE SEQUENCE [LARGE SCALE GENOMIC DNA]</scope>
    <source>
        <strain evidence="2 3">CBS 109695</strain>
    </source>
</reference>
<gene>
    <name evidence="2" type="ORF">FIBSPDRAFT_876758</name>
</gene>
<evidence type="ECO:0000313" key="3">
    <source>
        <dbReference type="Proteomes" id="UP000076532"/>
    </source>
</evidence>
<keyword evidence="3" id="KW-1185">Reference proteome</keyword>
<evidence type="ECO:0000259" key="1">
    <source>
        <dbReference type="Pfam" id="PF09262"/>
    </source>
</evidence>
<dbReference type="InterPro" id="IPR015342">
    <property type="entry name" value="PEX1-N_C-lobe"/>
</dbReference>
<dbReference type="Pfam" id="PF09262">
    <property type="entry name" value="PEX-1N"/>
    <property type="match status" value="1"/>
</dbReference>
<proteinExistence type="predicted"/>
<protein>
    <recommendedName>
        <fullName evidence="1">Peroxisomal ATPase PEX1 N-terminal C-lobe domain-containing protein</fullName>
    </recommendedName>
</protein>
<dbReference type="GO" id="GO:0005524">
    <property type="term" value="F:ATP binding"/>
    <property type="evidence" value="ECO:0007669"/>
    <property type="project" value="InterPro"/>
</dbReference>
<dbReference type="Proteomes" id="UP000076532">
    <property type="component" value="Unassembled WGS sequence"/>
</dbReference>
<dbReference type="GO" id="GO:0005777">
    <property type="term" value="C:peroxisome"/>
    <property type="evidence" value="ECO:0007669"/>
    <property type="project" value="InterPro"/>
</dbReference>
<name>A0A167WJ58_9AGAM</name>
<feature type="domain" description="Peroxisomal ATPase PEX1 N-terminal C-lobe" evidence="1">
    <location>
        <begin position="8"/>
        <end position="47"/>
    </location>
</feature>
<evidence type="ECO:0000313" key="2">
    <source>
        <dbReference type="EMBL" id="KZP06158.1"/>
    </source>
</evidence>
<dbReference type="STRING" id="436010.A0A167WJ58"/>
<dbReference type="EMBL" id="KV417801">
    <property type="protein sequence ID" value="KZP06158.1"/>
    <property type="molecule type" value="Genomic_DNA"/>
</dbReference>
<accession>A0A167WJ58</accession>
<organism evidence="2 3">
    <name type="scientific">Athelia psychrophila</name>
    <dbReference type="NCBI Taxonomy" id="1759441"/>
    <lineage>
        <taxon>Eukaryota</taxon>
        <taxon>Fungi</taxon>
        <taxon>Dikarya</taxon>
        <taxon>Basidiomycota</taxon>
        <taxon>Agaricomycotina</taxon>
        <taxon>Agaricomycetes</taxon>
        <taxon>Agaricomycetidae</taxon>
        <taxon>Atheliales</taxon>
        <taxon>Atheliaceae</taxon>
        <taxon>Athelia</taxon>
    </lineage>
</organism>
<dbReference type="AlphaFoldDB" id="A0A167WJ58"/>
<dbReference type="Gene3D" id="3.10.330.10">
    <property type="match status" value="1"/>
</dbReference>
<dbReference type="GO" id="GO:0007031">
    <property type="term" value="P:peroxisome organization"/>
    <property type="evidence" value="ECO:0007669"/>
    <property type="project" value="InterPro"/>
</dbReference>
<sequence>KGTQRWYIHAGHVEDTLLGQMRGAEMGQEIDVWVLGRTRVRFRVGAFPLSLFPLPSTMNITESLRDWAV</sequence>